<organism evidence="1 2">
    <name type="scientific">Blastopirellula marina</name>
    <dbReference type="NCBI Taxonomy" id="124"/>
    <lineage>
        <taxon>Bacteria</taxon>
        <taxon>Pseudomonadati</taxon>
        <taxon>Planctomycetota</taxon>
        <taxon>Planctomycetia</taxon>
        <taxon>Pirellulales</taxon>
        <taxon>Pirellulaceae</taxon>
        <taxon>Blastopirellula</taxon>
    </lineage>
</organism>
<dbReference type="RefSeq" id="WP_105334619.1">
    <property type="nucleotide sequence ID" value="NZ_PUHZ01000007.1"/>
</dbReference>
<dbReference type="Gene3D" id="1.25.40.10">
    <property type="entry name" value="Tetratricopeptide repeat domain"/>
    <property type="match status" value="1"/>
</dbReference>
<sequence>MNAIAWITNCFSKTDRATALYKRGMAKAKKRDHQGAIADYSAALDAPDGPTSLKGMILYNRGIVYVAAGMAKNGADDLNAVLAISDVQADVKVAAQRKLAKIESRTSRRHA</sequence>
<comment type="caution">
    <text evidence="1">The sequence shown here is derived from an EMBL/GenBank/DDBJ whole genome shotgun (WGS) entry which is preliminary data.</text>
</comment>
<protein>
    <recommendedName>
        <fullName evidence="3">Tetratricopeptide repeat protein</fullName>
    </recommendedName>
</protein>
<dbReference type="EMBL" id="PUHZ01000007">
    <property type="protein sequence ID" value="PQO46820.1"/>
    <property type="molecule type" value="Genomic_DNA"/>
</dbReference>
<reference evidence="1 2" key="1">
    <citation type="submission" date="2018-02" db="EMBL/GenBank/DDBJ databases">
        <title>Comparative genomes isolates from brazilian mangrove.</title>
        <authorList>
            <person name="Araujo J.E."/>
            <person name="Taketani R.G."/>
            <person name="Silva M.C.P."/>
            <person name="Loureco M.V."/>
            <person name="Andreote F.D."/>
        </authorList>
    </citation>
    <scope>NUCLEOTIDE SEQUENCE [LARGE SCALE GENOMIC DNA]</scope>
    <source>
        <strain evidence="1 2">Nap-Phe MGV</strain>
    </source>
</reference>
<name>A0A2S8GQV7_9BACT</name>
<evidence type="ECO:0000313" key="1">
    <source>
        <dbReference type="EMBL" id="PQO46820.1"/>
    </source>
</evidence>
<dbReference type="InterPro" id="IPR011990">
    <property type="entry name" value="TPR-like_helical_dom_sf"/>
</dbReference>
<dbReference type="OrthoDB" id="283571at2"/>
<accession>A0A2S8GQV7</accession>
<dbReference type="AlphaFoldDB" id="A0A2S8GQV7"/>
<proteinExistence type="predicted"/>
<evidence type="ECO:0008006" key="3">
    <source>
        <dbReference type="Google" id="ProtNLM"/>
    </source>
</evidence>
<dbReference type="SUPFAM" id="SSF48452">
    <property type="entry name" value="TPR-like"/>
    <property type="match status" value="1"/>
</dbReference>
<gene>
    <name evidence="1" type="ORF">C5Y93_06620</name>
</gene>
<dbReference type="Proteomes" id="UP000237819">
    <property type="component" value="Unassembled WGS sequence"/>
</dbReference>
<evidence type="ECO:0000313" key="2">
    <source>
        <dbReference type="Proteomes" id="UP000237819"/>
    </source>
</evidence>